<dbReference type="Proteomes" id="UP001280581">
    <property type="component" value="Unassembled WGS sequence"/>
</dbReference>
<dbReference type="AlphaFoldDB" id="A0AAN6M016"/>
<protein>
    <submittedName>
        <fullName evidence="1">Uncharacterized protein</fullName>
    </submittedName>
</protein>
<accession>A0AAN6M016</accession>
<sequence length="125" mass="13504">MLPPKLAPHCPSVETFPVDDGAAEEIVVELATDVTVSFVVDEARIDEEEVWLANEDSDEVTTLKAVVIEDDGTGAEEMDEVVMIIVEEDVAREVLKEVEVLTLVTVEDDVGRVGGLAGVQLPNPF</sequence>
<keyword evidence="2" id="KW-1185">Reference proteome</keyword>
<proteinExistence type="predicted"/>
<gene>
    <name evidence="1" type="ORF">GRF29_44g2060241</name>
</gene>
<organism evidence="1 2">
    <name type="scientific">Pseudopithomyces chartarum</name>
    <dbReference type="NCBI Taxonomy" id="1892770"/>
    <lineage>
        <taxon>Eukaryota</taxon>
        <taxon>Fungi</taxon>
        <taxon>Dikarya</taxon>
        <taxon>Ascomycota</taxon>
        <taxon>Pezizomycotina</taxon>
        <taxon>Dothideomycetes</taxon>
        <taxon>Pleosporomycetidae</taxon>
        <taxon>Pleosporales</taxon>
        <taxon>Massarineae</taxon>
        <taxon>Didymosphaeriaceae</taxon>
        <taxon>Pseudopithomyces</taxon>
    </lineage>
</organism>
<reference evidence="1 2" key="1">
    <citation type="submission" date="2021-02" db="EMBL/GenBank/DDBJ databases">
        <title>Genome assembly of Pseudopithomyces chartarum.</title>
        <authorList>
            <person name="Jauregui R."/>
            <person name="Singh J."/>
            <person name="Voisey C."/>
        </authorList>
    </citation>
    <scope>NUCLEOTIDE SEQUENCE [LARGE SCALE GENOMIC DNA]</scope>
    <source>
        <strain evidence="1 2">AGR01</strain>
    </source>
</reference>
<evidence type="ECO:0000313" key="2">
    <source>
        <dbReference type="Proteomes" id="UP001280581"/>
    </source>
</evidence>
<comment type="caution">
    <text evidence="1">The sequence shown here is derived from an EMBL/GenBank/DDBJ whole genome shotgun (WGS) entry which is preliminary data.</text>
</comment>
<dbReference type="EMBL" id="WVTA01000005">
    <property type="protein sequence ID" value="KAK3210221.1"/>
    <property type="molecule type" value="Genomic_DNA"/>
</dbReference>
<evidence type="ECO:0000313" key="1">
    <source>
        <dbReference type="EMBL" id="KAK3210221.1"/>
    </source>
</evidence>
<name>A0AAN6M016_9PLEO</name>